<dbReference type="EMBL" id="CM056812">
    <property type="protein sequence ID" value="KAJ8618880.1"/>
    <property type="molecule type" value="Genomic_DNA"/>
</dbReference>
<organism evidence="1 2">
    <name type="scientific">Persea americana</name>
    <name type="common">Avocado</name>
    <dbReference type="NCBI Taxonomy" id="3435"/>
    <lineage>
        <taxon>Eukaryota</taxon>
        <taxon>Viridiplantae</taxon>
        <taxon>Streptophyta</taxon>
        <taxon>Embryophyta</taxon>
        <taxon>Tracheophyta</taxon>
        <taxon>Spermatophyta</taxon>
        <taxon>Magnoliopsida</taxon>
        <taxon>Magnoliidae</taxon>
        <taxon>Laurales</taxon>
        <taxon>Lauraceae</taxon>
        <taxon>Persea</taxon>
    </lineage>
</organism>
<proteinExistence type="predicted"/>
<dbReference type="Proteomes" id="UP001234297">
    <property type="component" value="Chromosome 4"/>
</dbReference>
<keyword evidence="2" id="KW-1185">Reference proteome</keyword>
<reference evidence="1 2" key="1">
    <citation type="journal article" date="2022" name="Hortic Res">
        <title>A haplotype resolved chromosomal level avocado genome allows analysis of novel avocado genes.</title>
        <authorList>
            <person name="Nath O."/>
            <person name="Fletcher S.J."/>
            <person name="Hayward A."/>
            <person name="Shaw L.M."/>
            <person name="Masouleh A.K."/>
            <person name="Furtado A."/>
            <person name="Henry R.J."/>
            <person name="Mitter N."/>
        </authorList>
    </citation>
    <scope>NUCLEOTIDE SEQUENCE [LARGE SCALE GENOMIC DNA]</scope>
    <source>
        <strain evidence="2">cv. Hass</strain>
    </source>
</reference>
<accession>A0ACC2KD44</accession>
<evidence type="ECO:0000313" key="1">
    <source>
        <dbReference type="EMBL" id="KAJ8618880.1"/>
    </source>
</evidence>
<name>A0ACC2KD44_PERAE</name>
<evidence type="ECO:0000313" key="2">
    <source>
        <dbReference type="Proteomes" id="UP001234297"/>
    </source>
</evidence>
<comment type="caution">
    <text evidence="1">The sequence shown here is derived from an EMBL/GenBank/DDBJ whole genome shotgun (WGS) entry which is preliminary data.</text>
</comment>
<gene>
    <name evidence="1" type="ORF">MRB53_015066</name>
</gene>
<sequence length="398" mass="44904">MSSKKWSAENLPISLRKISSAEEFSTMSSPNTSSASSSSGDEEEKERVRKDLERPEQFDIWSAIQSQKTANTDSLPTTPYIHPLVKRSKSLLSEKSLQICTESLGSETGSDGFSSSDYFPSDSSDDDEEEESEEEEVRDEMQGTKKELVQVNYNCSISRRSPTRSFPPPLPSLSSPDGACLRMRPHREGGRLIVAAIPIVSQKFLHAEREGGRLRLSLISPPVEKVAFVPPQQEPEIQFMEVEEEEEEVEQVEEEEEEEEKEIVIVKNRGLVMEVEVVKKEEEVMRVGQPILMMNNKIMGGMHAMHLNNPDPWMGKKFSDQDGPRRVSPLLAAASFNGYDLCWKTGHMAHSAKMPITNKLMVSKKPLLFKGEDLFYVKRCKEYRRPVVVGKPFCIATT</sequence>
<protein>
    <submittedName>
        <fullName evidence="1">Uncharacterized protein</fullName>
    </submittedName>
</protein>